<protein>
    <submittedName>
        <fullName evidence="2">Uncharacterized protein</fullName>
    </submittedName>
</protein>
<evidence type="ECO:0000313" key="3">
    <source>
        <dbReference type="Proteomes" id="UP000003779"/>
    </source>
</evidence>
<dbReference type="Proteomes" id="UP000003779">
    <property type="component" value="Chromosome"/>
</dbReference>
<sequence length="45" mass="5032">MFHGLRIFVTVVEEVTRSFRPRVGRERDPITGVGAPAVGPPRHHP</sequence>
<reference evidence="2 3" key="1">
    <citation type="journal article" date="2012" name="J. Bacteriol.">
        <title>Whole-Genome Sequence of Nocardiopsis alba Strain ATCC BAA-2165, Associated with Honeybees.</title>
        <authorList>
            <person name="Qiao J."/>
            <person name="Chen L."/>
            <person name="Li Y."/>
            <person name="Wang J."/>
            <person name="Zhang W."/>
            <person name="Chen S."/>
        </authorList>
    </citation>
    <scope>NUCLEOTIDE SEQUENCE [LARGE SCALE GENOMIC DNA]</scope>
    <source>
        <strain evidence="3">ATCC BAA-2165 / BE74</strain>
    </source>
</reference>
<organism evidence="2 3">
    <name type="scientific">Nocardiopsis alba (strain ATCC BAA-2165 / BE74)</name>
    <dbReference type="NCBI Taxonomy" id="1205910"/>
    <lineage>
        <taxon>Bacteria</taxon>
        <taxon>Bacillati</taxon>
        <taxon>Actinomycetota</taxon>
        <taxon>Actinomycetes</taxon>
        <taxon>Streptosporangiales</taxon>
        <taxon>Nocardiopsidaceae</taxon>
        <taxon>Nocardiopsis</taxon>
    </lineage>
</organism>
<evidence type="ECO:0000313" key="2">
    <source>
        <dbReference type="EMBL" id="AFR09750.1"/>
    </source>
</evidence>
<dbReference type="STRING" id="1205910.B005_4333"/>
<dbReference type="KEGG" id="nal:B005_4333"/>
<proteinExistence type="predicted"/>
<dbReference type="AlphaFoldDB" id="J7LE98"/>
<dbReference type="HOGENOM" id="CLU_3202617_0_0_11"/>
<reference evidence="3" key="2">
    <citation type="submission" date="2012-08" db="EMBL/GenBank/DDBJ databases">
        <title>Whole-genome sequence of Nocardiopsis alba strain ATCC BAA-2165 associated with honeybees.</title>
        <authorList>
            <person name="Qiao J."/>
            <person name="Chen L."/>
            <person name="Li Y."/>
            <person name="Wang J."/>
            <person name="Zhang W."/>
            <person name="Chen S."/>
        </authorList>
    </citation>
    <scope>NUCLEOTIDE SEQUENCE [LARGE SCALE GENOMIC DNA]</scope>
    <source>
        <strain evidence="3">ATCC BAA-2165 / BE74</strain>
    </source>
</reference>
<accession>J7LE98</accession>
<name>J7LE98_NOCAA</name>
<evidence type="ECO:0000256" key="1">
    <source>
        <dbReference type="SAM" id="MobiDB-lite"/>
    </source>
</evidence>
<feature type="region of interest" description="Disordered" evidence="1">
    <location>
        <begin position="23"/>
        <end position="45"/>
    </location>
</feature>
<dbReference type="EMBL" id="CP003788">
    <property type="protein sequence ID" value="AFR09750.1"/>
    <property type="molecule type" value="Genomic_DNA"/>
</dbReference>
<gene>
    <name evidence="2" type="ordered locus">B005_4333</name>
</gene>